<proteinExistence type="predicted"/>
<accession>A0A2I3GQQ5</accession>
<sequence>MVTAPSSDVVLFCPSLCCAVITPFHFCWPSTSSTGQGCIVVFLCHPTHQCKIWKIARTQSIDAKLMNTLLAYIYGAFLVPIKQFHLSHISVLCFTAAFPKEFCEKYGVLQHYSLVTWGFNSYLYFSCITRNNDCNYLSGKSLKFLFKEIVIFGEICKA</sequence>
<protein>
    <submittedName>
        <fullName evidence="1">Uncharacterized protein</fullName>
    </submittedName>
</protein>
<dbReference type="EMBL" id="ADFV01189124">
    <property type="status" value="NOT_ANNOTATED_CDS"/>
    <property type="molecule type" value="Genomic_DNA"/>
</dbReference>
<dbReference type="Proteomes" id="UP000001073">
    <property type="component" value="Chromosome 12"/>
</dbReference>
<dbReference type="AlphaFoldDB" id="A0A2I3GQQ5"/>
<dbReference type="OMA" id="FSCITRN"/>
<organism evidence="1 2">
    <name type="scientific">Nomascus leucogenys</name>
    <name type="common">Northern white-cheeked gibbon</name>
    <name type="synonym">Hylobates leucogenys</name>
    <dbReference type="NCBI Taxonomy" id="61853"/>
    <lineage>
        <taxon>Eukaryota</taxon>
        <taxon>Metazoa</taxon>
        <taxon>Chordata</taxon>
        <taxon>Craniata</taxon>
        <taxon>Vertebrata</taxon>
        <taxon>Euteleostomi</taxon>
        <taxon>Mammalia</taxon>
        <taxon>Eutheria</taxon>
        <taxon>Euarchontoglires</taxon>
        <taxon>Primates</taxon>
        <taxon>Haplorrhini</taxon>
        <taxon>Catarrhini</taxon>
        <taxon>Hylobatidae</taxon>
        <taxon>Nomascus</taxon>
    </lineage>
</organism>
<name>A0A2I3GQQ5_NOMLE</name>
<dbReference type="GeneTree" id="ENSGT00910000147361"/>
<dbReference type="InParanoid" id="A0A2I3GQQ5"/>
<keyword evidence="2" id="KW-1185">Reference proteome</keyword>
<reference evidence="1" key="3">
    <citation type="submission" date="2025-09" db="UniProtKB">
        <authorList>
            <consortium name="Ensembl"/>
        </authorList>
    </citation>
    <scope>IDENTIFICATION</scope>
</reference>
<evidence type="ECO:0000313" key="1">
    <source>
        <dbReference type="Ensembl" id="ENSNLEP00000033666.1"/>
    </source>
</evidence>
<reference evidence="1 2" key="1">
    <citation type="submission" date="2012-10" db="EMBL/GenBank/DDBJ databases">
        <authorList>
            <consortium name="Gibbon Genome Sequencing Consortium"/>
        </authorList>
    </citation>
    <scope>NUCLEOTIDE SEQUENCE [LARGE SCALE GENOMIC DNA]</scope>
</reference>
<dbReference type="Ensembl" id="ENSNLET00000054795.1">
    <property type="protein sequence ID" value="ENSNLEP00000033666.1"/>
    <property type="gene ID" value="ENSNLEG00000035293.1"/>
</dbReference>
<reference evidence="1" key="2">
    <citation type="submission" date="2025-08" db="UniProtKB">
        <authorList>
            <consortium name="Ensembl"/>
        </authorList>
    </citation>
    <scope>IDENTIFICATION</scope>
</reference>
<evidence type="ECO:0000313" key="2">
    <source>
        <dbReference type="Proteomes" id="UP000001073"/>
    </source>
</evidence>